<proteinExistence type="predicted"/>
<keyword evidence="3" id="KW-1185">Reference proteome</keyword>
<comment type="caution">
    <text evidence="2">The sequence shown here is derived from an EMBL/GenBank/DDBJ whole genome shotgun (WGS) entry which is preliminary data.</text>
</comment>
<accession>A0AAD5F1V1</accession>
<feature type="region of interest" description="Disordered" evidence="1">
    <location>
        <begin position="81"/>
        <end position="143"/>
    </location>
</feature>
<feature type="compositionally biased region" description="Low complexity" evidence="1">
    <location>
        <begin position="120"/>
        <end position="129"/>
    </location>
</feature>
<gene>
    <name evidence="2" type="ORF">L3X38_003309</name>
</gene>
<evidence type="ECO:0000313" key="3">
    <source>
        <dbReference type="Proteomes" id="UP001054821"/>
    </source>
</evidence>
<organism evidence="2 3">
    <name type="scientific">Prunus dulcis</name>
    <name type="common">Almond</name>
    <name type="synonym">Amygdalus dulcis</name>
    <dbReference type="NCBI Taxonomy" id="3755"/>
    <lineage>
        <taxon>Eukaryota</taxon>
        <taxon>Viridiplantae</taxon>
        <taxon>Streptophyta</taxon>
        <taxon>Embryophyta</taxon>
        <taxon>Tracheophyta</taxon>
        <taxon>Spermatophyta</taxon>
        <taxon>Magnoliopsida</taxon>
        <taxon>eudicotyledons</taxon>
        <taxon>Gunneridae</taxon>
        <taxon>Pentapetalae</taxon>
        <taxon>rosids</taxon>
        <taxon>fabids</taxon>
        <taxon>Rosales</taxon>
        <taxon>Rosaceae</taxon>
        <taxon>Amygdaloideae</taxon>
        <taxon>Amygdaleae</taxon>
        <taxon>Prunus</taxon>
    </lineage>
</organism>
<dbReference type="EMBL" id="JAJFAZ020000001">
    <property type="protein sequence ID" value="KAI5350418.1"/>
    <property type="molecule type" value="Genomic_DNA"/>
</dbReference>
<name>A0AAD5F1V1_PRUDU</name>
<protein>
    <submittedName>
        <fullName evidence="2">Uncharacterized protein</fullName>
    </submittedName>
</protein>
<sequence length="228" mass="24644">MDSLPLTLGTFWVQLHGVPAFCMTVVVAKAIGLFSEKFFGWIIVMACVDKYELSQGSLTPSLLAQFSSAFVDLEGGTNLRGNSIGSSARRTSAPSPPYKSPLHSPPQSGMWINDGSGDPSSSGTRSWRSFSREQTEVDDSISPPVLPLRHTVLDAVASLRCQSESSTAATRVPSVSLNEPDISVAHVVPALNDPYHVCQELYCLLVSVIIVLDKGIEKHILSKKNCKR</sequence>
<dbReference type="AlphaFoldDB" id="A0AAD5F1V1"/>
<evidence type="ECO:0000313" key="2">
    <source>
        <dbReference type="EMBL" id="KAI5350418.1"/>
    </source>
</evidence>
<dbReference type="Proteomes" id="UP001054821">
    <property type="component" value="Chromosome 1"/>
</dbReference>
<evidence type="ECO:0000256" key="1">
    <source>
        <dbReference type="SAM" id="MobiDB-lite"/>
    </source>
</evidence>
<reference evidence="2 3" key="1">
    <citation type="journal article" date="2022" name="G3 (Bethesda)">
        <title>Whole-genome sequence and methylome profiling of the almond [Prunus dulcis (Mill.) D.A. Webb] cultivar 'Nonpareil'.</title>
        <authorList>
            <person name="D'Amico-Willman K.M."/>
            <person name="Ouma W.Z."/>
            <person name="Meulia T."/>
            <person name="Sideli G.M."/>
            <person name="Gradziel T.M."/>
            <person name="Fresnedo-Ramirez J."/>
        </authorList>
    </citation>
    <scope>NUCLEOTIDE SEQUENCE [LARGE SCALE GENOMIC DNA]</scope>
    <source>
        <strain evidence="2">Clone GOH B32 T37-40</strain>
    </source>
</reference>